<name>A0A5B7DUB3_PORTR</name>
<feature type="region of interest" description="Disordered" evidence="1">
    <location>
        <begin position="123"/>
        <end position="179"/>
    </location>
</feature>
<reference evidence="2 3" key="1">
    <citation type="submission" date="2019-05" db="EMBL/GenBank/DDBJ databases">
        <title>Another draft genome of Portunus trituberculatus and its Hox gene families provides insights of decapod evolution.</title>
        <authorList>
            <person name="Jeong J.-H."/>
            <person name="Song I."/>
            <person name="Kim S."/>
            <person name="Choi T."/>
            <person name="Kim D."/>
            <person name="Ryu S."/>
            <person name="Kim W."/>
        </authorList>
    </citation>
    <scope>NUCLEOTIDE SEQUENCE [LARGE SCALE GENOMIC DNA]</scope>
    <source>
        <tissue evidence="2">Muscle</tissue>
    </source>
</reference>
<dbReference type="EMBL" id="VSRR010001344">
    <property type="protein sequence ID" value="MPC24563.1"/>
    <property type="molecule type" value="Genomic_DNA"/>
</dbReference>
<dbReference type="OrthoDB" id="2150324at2759"/>
<evidence type="ECO:0000256" key="1">
    <source>
        <dbReference type="SAM" id="MobiDB-lite"/>
    </source>
</evidence>
<feature type="compositionally biased region" description="Low complexity" evidence="1">
    <location>
        <begin position="148"/>
        <end position="165"/>
    </location>
</feature>
<accession>A0A5B7DUB3</accession>
<gene>
    <name evidence="2" type="ORF">E2C01_017646</name>
</gene>
<organism evidence="2 3">
    <name type="scientific">Portunus trituberculatus</name>
    <name type="common">Swimming crab</name>
    <name type="synonym">Neptunus trituberculatus</name>
    <dbReference type="NCBI Taxonomy" id="210409"/>
    <lineage>
        <taxon>Eukaryota</taxon>
        <taxon>Metazoa</taxon>
        <taxon>Ecdysozoa</taxon>
        <taxon>Arthropoda</taxon>
        <taxon>Crustacea</taxon>
        <taxon>Multicrustacea</taxon>
        <taxon>Malacostraca</taxon>
        <taxon>Eumalacostraca</taxon>
        <taxon>Eucarida</taxon>
        <taxon>Decapoda</taxon>
        <taxon>Pleocyemata</taxon>
        <taxon>Brachyura</taxon>
        <taxon>Eubrachyura</taxon>
        <taxon>Portunoidea</taxon>
        <taxon>Portunidae</taxon>
        <taxon>Portuninae</taxon>
        <taxon>Portunus</taxon>
    </lineage>
</organism>
<proteinExistence type="predicted"/>
<feature type="compositionally biased region" description="Acidic residues" evidence="1">
    <location>
        <begin position="167"/>
        <end position="179"/>
    </location>
</feature>
<sequence length="221" mass="24697">MRCVSLLELKEDEECLLPLKNDGDVLLPVKEDEENLLLVKEDAANVLTLEEDKEIIQPGAKGKLALGEGAEVHLPDEKDENLLPVREDEENLLPVDEDAEIPFSRGKEKMAIAMEEVDDILLPKTTDKVPQSQDDCVPTLKDKEEAEQQQTSEAAAVPHPSASAPLDWDDDGAEGWDPEVEEMIDQAQLERELELDIEKVRIEDNIDPNDLTVDEEELLAD</sequence>
<dbReference type="AlphaFoldDB" id="A0A5B7DUB3"/>
<protein>
    <submittedName>
        <fullName evidence="2">Uncharacterized protein</fullName>
    </submittedName>
</protein>
<comment type="caution">
    <text evidence="2">The sequence shown here is derived from an EMBL/GenBank/DDBJ whole genome shotgun (WGS) entry which is preliminary data.</text>
</comment>
<evidence type="ECO:0000313" key="3">
    <source>
        <dbReference type="Proteomes" id="UP000324222"/>
    </source>
</evidence>
<dbReference type="Proteomes" id="UP000324222">
    <property type="component" value="Unassembled WGS sequence"/>
</dbReference>
<evidence type="ECO:0000313" key="2">
    <source>
        <dbReference type="EMBL" id="MPC24563.1"/>
    </source>
</evidence>
<keyword evidence="3" id="KW-1185">Reference proteome</keyword>